<accession>A0A8J2IIJ8</accession>
<dbReference type="Proteomes" id="UP000693738">
    <property type="component" value="Unassembled WGS sequence"/>
</dbReference>
<comment type="caution">
    <text evidence="1">The sequence shown here is derived from an EMBL/GenBank/DDBJ whole genome shotgun (WGS) entry which is preliminary data.</text>
</comment>
<sequence length="118" mass="13783">KRLHRRLRSRRSSPGPRRNLLVWTWEALRQKCLPIGSFCREGPRAGVPIWYPVRVRIARSWSSRNVLRKVWDSIPSKLFCVSSFRRSRTHCGSQSLLCATMPQENGQWCTSSFRTISP</sequence>
<feature type="non-terminal residue" evidence="1">
    <location>
        <position position="1"/>
    </location>
</feature>
<proteinExistence type="predicted"/>
<evidence type="ECO:0000313" key="2">
    <source>
        <dbReference type="Proteomes" id="UP000693738"/>
    </source>
</evidence>
<evidence type="ECO:0000313" key="1">
    <source>
        <dbReference type="EMBL" id="CAG7555865.1"/>
    </source>
</evidence>
<organism evidence="1 2">
    <name type="scientific">Fusarium equiseti</name>
    <name type="common">Fusarium scirpi</name>
    <dbReference type="NCBI Taxonomy" id="61235"/>
    <lineage>
        <taxon>Eukaryota</taxon>
        <taxon>Fungi</taxon>
        <taxon>Dikarya</taxon>
        <taxon>Ascomycota</taxon>
        <taxon>Pezizomycotina</taxon>
        <taxon>Sordariomycetes</taxon>
        <taxon>Hypocreomycetidae</taxon>
        <taxon>Hypocreales</taxon>
        <taxon>Nectriaceae</taxon>
        <taxon>Fusarium</taxon>
        <taxon>Fusarium incarnatum-equiseti species complex</taxon>
    </lineage>
</organism>
<reference evidence="1" key="1">
    <citation type="submission" date="2021-05" db="EMBL/GenBank/DDBJ databases">
        <authorList>
            <person name="Khan N."/>
        </authorList>
    </citation>
    <scope>NUCLEOTIDE SEQUENCE</scope>
</reference>
<name>A0A8J2IIJ8_FUSEQ</name>
<protein>
    <submittedName>
        <fullName evidence="1">Uncharacterized protein</fullName>
    </submittedName>
</protein>
<feature type="non-terminal residue" evidence="1">
    <location>
        <position position="118"/>
    </location>
</feature>
<dbReference type="AlphaFoldDB" id="A0A8J2IIJ8"/>
<dbReference type="EMBL" id="CAJSTJ010000073">
    <property type="protein sequence ID" value="CAG7555865.1"/>
    <property type="molecule type" value="Genomic_DNA"/>
</dbReference>
<gene>
    <name evidence="1" type="ORF">FEQUK3_LOCUS1574</name>
</gene>